<keyword evidence="2" id="KW-0472">Membrane</keyword>
<dbReference type="GO" id="GO:0005737">
    <property type="term" value="C:cytoplasm"/>
    <property type="evidence" value="ECO:0007669"/>
    <property type="project" value="TreeGrafter"/>
</dbReference>
<organism evidence="4">
    <name type="scientific">marine sediment metagenome</name>
    <dbReference type="NCBI Taxonomy" id="412755"/>
    <lineage>
        <taxon>unclassified sequences</taxon>
        <taxon>metagenomes</taxon>
        <taxon>ecological metagenomes</taxon>
    </lineage>
</organism>
<evidence type="ECO:0000313" key="4">
    <source>
        <dbReference type="EMBL" id="GAH44966.1"/>
    </source>
</evidence>
<dbReference type="PANTHER" id="PTHR13847">
    <property type="entry name" value="SARCOSINE DEHYDROGENASE-RELATED"/>
    <property type="match status" value="1"/>
</dbReference>
<dbReference type="AlphaFoldDB" id="X1FH70"/>
<dbReference type="GO" id="GO:0016491">
    <property type="term" value="F:oxidoreductase activity"/>
    <property type="evidence" value="ECO:0007669"/>
    <property type="project" value="UniProtKB-KW"/>
</dbReference>
<keyword evidence="2" id="KW-1133">Transmembrane helix</keyword>
<accession>X1FH70</accession>
<dbReference type="EMBL" id="BARU01006085">
    <property type="protein sequence ID" value="GAH44966.1"/>
    <property type="molecule type" value="Genomic_DNA"/>
</dbReference>
<dbReference type="SUPFAM" id="SSF51905">
    <property type="entry name" value="FAD/NAD(P)-binding domain"/>
    <property type="match status" value="1"/>
</dbReference>
<dbReference type="Pfam" id="PF01266">
    <property type="entry name" value="DAO"/>
    <property type="match status" value="1"/>
</dbReference>
<feature type="domain" description="FAD dependent oxidoreductase" evidence="3">
    <location>
        <begin position="10"/>
        <end position="48"/>
    </location>
</feature>
<comment type="caution">
    <text evidence="4">The sequence shown here is derived from an EMBL/GenBank/DDBJ whole genome shotgun (WGS) entry which is preliminary data.</text>
</comment>
<evidence type="ECO:0000256" key="2">
    <source>
        <dbReference type="SAM" id="Phobius"/>
    </source>
</evidence>
<keyword evidence="2" id="KW-0812">Transmembrane</keyword>
<protein>
    <recommendedName>
        <fullName evidence="3">FAD dependent oxidoreductase domain-containing protein</fullName>
    </recommendedName>
</protein>
<proteinExistence type="predicted"/>
<dbReference type="InterPro" id="IPR036188">
    <property type="entry name" value="FAD/NAD-bd_sf"/>
</dbReference>
<evidence type="ECO:0000256" key="1">
    <source>
        <dbReference type="ARBA" id="ARBA00023002"/>
    </source>
</evidence>
<sequence>MKNWKKTAEVAIIGGGIMGVSAAYYLARRGVSDVVVLEKDLLAQASTGLSV</sequence>
<feature type="non-terminal residue" evidence="4">
    <location>
        <position position="51"/>
    </location>
</feature>
<dbReference type="Gene3D" id="3.50.50.60">
    <property type="entry name" value="FAD/NAD(P)-binding domain"/>
    <property type="match status" value="1"/>
</dbReference>
<feature type="transmembrane region" description="Helical" evidence="2">
    <location>
        <begin position="7"/>
        <end position="27"/>
    </location>
</feature>
<dbReference type="PANTHER" id="PTHR13847:SF287">
    <property type="entry name" value="FAD-DEPENDENT OXIDOREDUCTASE DOMAIN-CONTAINING PROTEIN 1"/>
    <property type="match status" value="1"/>
</dbReference>
<keyword evidence="1" id="KW-0560">Oxidoreductase</keyword>
<dbReference type="InterPro" id="IPR006076">
    <property type="entry name" value="FAD-dep_OxRdtase"/>
</dbReference>
<name>X1FH70_9ZZZZ</name>
<gene>
    <name evidence="4" type="ORF">S03H2_11953</name>
</gene>
<reference evidence="4" key="1">
    <citation type="journal article" date="2014" name="Front. Microbiol.">
        <title>High frequency of phylogenetically diverse reductive dehalogenase-homologous genes in deep subseafloor sedimentary metagenomes.</title>
        <authorList>
            <person name="Kawai M."/>
            <person name="Futagami T."/>
            <person name="Toyoda A."/>
            <person name="Takaki Y."/>
            <person name="Nishi S."/>
            <person name="Hori S."/>
            <person name="Arai W."/>
            <person name="Tsubouchi T."/>
            <person name="Morono Y."/>
            <person name="Uchiyama I."/>
            <person name="Ito T."/>
            <person name="Fujiyama A."/>
            <person name="Inagaki F."/>
            <person name="Takami H."/>
        </authorList>
    </citation>
    <scope>NUCLEOTIDE SEQUENCE</scope>
    <source>
        <strain evidence="4">Expedition CK06-06</strain>
    </source>
</reference>
<evidence type="ECO:0000259" key="3">
    <source>
        <dbReference type="Pfam" id="PF01266"/>
    </source>
</evidence>